<comment type="caution">
    <text evidence="2">The sequence shown here is derived from an EMBL/GenBank/DDBJ whole genome shotgun (WGS) entry which is preliminary data.</text>
</comment>
<dbReference type="PANTHER" id="PTHR33069:SF3">
    <property type="entry name" value="DYNEIN HEAVY CHAIN TAIL DOMAIN-CONTAINING PROTEIN"/>
    <property type="match status" value="1"/>
</dbReference>
<evidence type="ECO:0000313" key="3">
    <source>
        <dbReference type="Proteomes" id="UP000324748"/>
    </source>
</evidence>
<feature type="compositionally biased region" description="Acidic residues" evidence="1">
    <location>
        <begin position="430"/>
        <end position="440"/>
    </location>
</feature>
<gene>
    <name evidence="2" type="ORF">PGT21_006284</name>
</gene>
<name>A0A5B0MUY4_PUCGR</name>
<sequence>MEQHELMQSVSGLVRFFQTRGAGGKSKEECQEVLRKAIGYIINRLRNYRTRVSFLSDSFSPNDLTHFRNEVPHRLDQLLLPRLKERTLALSLAIEPMMDSQGEFYRAWYKTILSQLIGIERVLERFERAIALIWTSLPLSLGPPGENSPYMITPFRSRKTKRMIKDLLTRKLRNFLVEADSVLADFRPANPSSDEELPKVERWRSVLRLTAVMSDRIDEIRRWLQKPLIAVAKEEWQGLVEQIDNSLRLLLKHLNATYHKLEKGYQSDSDYEVVFLDGTRIKFVQAGLPVIKLCRVYFNKLSRPTNSMSLIFVENSMRLGAARLDNLLNLTQDTAVWIDYFVRKITQSDSRRREIVDATVRLAGSFLKSSSILKDYWDSLLDSGNHAPPVDRERIEEAQNWLECWNMMLNQATGNLTEATRSRGPGPAEIGEDTSDELDQEGGGGLDDLRRRRWQLLRG</sequence>
<dbReference type="EMBL" id="VSWC01000131">
    <property type="protein sequence ID" value="KAA1080422.1"/>
    <property type="molecule type" value="Genomic_DNA"/>
</dbReference>
<dbReference type="PANTHER" id="PTHR33069">
    <property type="entry name" value="CHROMOSOME 7, WHOLE GENOME SHOTGUN SEQUENCE-RELATED"/>
    <property type="match status" value="1"/>
</dbReference>
<reference evidence="2 3" key="1">
    <citation type="submission" date="2019-05" db="EMBL/GenBank/DDBJ databases">
        <title>Emergence of the Ug99 lineage of the wheat stem rust pathogen through somatic hybridization.</title>
        <authorList>
            <person name="Li F."/>
            <person name="Upadhyaya N.M."/>
            <person name="Sperschneider J."/>
            <person name="Matny O."/>
            <person name="Nguyen-Phuc H."/>
            <person name="Mago R."/>
            <person name="Raley C."/>
            <person name="Miller M.E."/>
            <person name="Silverstein K.A.T."/>
            <person name="Henningsen E."/>
            <person name="Hirsch C.D."/>
            <person name="Visser B."/>
            <person name="Pretorius Z.A."/>
            <person name="Steffenson B.J."/>
            <person name="Schwessinger B."/>
            <person name="Dodds P.N."/>
            <person name="Figueroa M."/>
        </authorList>
    </citation>
    <scope>NUCLEOTIDE SEQUENCE [LARGE SCALE GENOMIC DNA]</scope>
    <source>
        <strain evidence="2">21-0</strain>
    </source>
</reference>
<dbReference type="Proteomes" id="UP000324748">
    <property type="component" value="Unassembled WGS sequence"/>
</dbReference>
<organism evidence="2 3">
    <name type="scientific">Puccinia graminis f. sp. tritici</name>
    <dbReference type="NCBI Taxonomy" id="56615"/>
    <lineage>
        <taxon>Eukaryota</taxon>
        <taxon>Fungi</taxon>
        <taxon>Dikarya</taxon>
        <taxon>Basidiomycota</taxon>
        <taxon>Pucciniomycotina</taxon>
        <taxon>Pucciniomycetes</taxon>
        <taxon>Pucciniales</taxon>
        <taxon>Pucciniaceae</taxon>
        <taxon>Puccinia</taxon>
    </lineage>
</organism>
<dbReference type="AlphaFoldDB" id="A0A5B0MUY4"/>
<dbReference type="OrthoDB" id="2495541at2759"/>
<accession>A0A5B0MUY4</accession>
<feature type="region of interest" description="Disordered" evidence="1">
    <location>
        <begin position="417"/>
        <end position="447"/>
    </location>
</feature>
<proteinExistence type="predicted"/>
<protein>
    <submittedName>
        <fullName evidence="2">Uncharacterized protein</fullName>
    </submittedName>
</protein>
<keyword evidence="3" id="KW-1185">Reference proteome</keyword>
<evidence type="ECO:0000313" key="2">
    <source>
        <dbReference type="EMBL" id="KAA1080422.1"/>
    </source>
</evidence>
<evidence type="ECO:0000256" key="1">
    <source>
        <dbReference type="SAM" id="MobiDB-lite"/>
    </source>
</evidence>